<keyword evidence="2" id="KW-1185">Reference proteome</keyword>
<name>A0AAD5RCM9_PARTN</name>
<organism evidence="1 2">
    <name type="scientific">Parelaphostrongylus tenuis</name>
    <name type="common">Meningeal worm</name>
    <dbReference type="NCBI Taxonomy" id="148309"/>
    <lineage>
        <taxon>Eukaryota</taxon>
        <taxon>Metazoa</taxon>
        <taxon>Ecdysozoa</taxon>
        <taxon>Nematoda</taxon>
        <taxon>Chromadorea</taxon>
        <taxon>Rhabditida</taxon>
        <taxon>Rhabditina</taxon>
        <taxon>Rhabditomorpha</taxon>
        <taxon>Strongyloidea</taxon>
        <taxon>Metastrongylidae</taxon>
        <taxon>Parelaphostrongylus</taxon>
    </lineage>
</organism>
<reference evidence="1" key="1">
    <citation type="submission" date="2021-06" db="EMBL/GenBank/DDBJ databases">
        <title>Parelaphostrongylus tenuis whole genome reference sequence.</title>
        <authorList>
            <person name="Garwood T.J."/>
            <person name="Larsen P.A."/>
            <person name="Fountain-Jones N.M."/>
            <person name="Garbe J.R."/>
            <person name="Macchietto M.G."/>
            <person name="Kania S.A."/>
            <person name="Gerhold R.W."/>
            <person name="Richards J.E."/>
            <person name="Wolf T.M."/>
        </authorList>
    </citation>
    <scope>NUCLEOTIDE SEQUENCE</scope>
    <source>
        <strain evidence="1">MNPRO001-30</strain>
        <tissue evidence="1">Meninges</tissue>
    </source>
</reference>
<comment type="caution">
    <text evidence="1">The sequence shown here is derived from an EMBL/GenBank/DDBJ whole genome shotgun (WGS) entry which is preliminary data.</text>
</comment>
<evidence type="ECO:0000313" key="1">
    <source>
        <dbReference type="EMBL" id="KAJ1373578.1"/>
    </source>
</evidence>
<dbReference type="EMBL" id="JAHQIW010007315">
    <property type="protein sequence ID" value="KAJ1373578.1"/>
    <property type="molecule type" value="Genomic_DNA"/>
</dbReference>
<protein>
    <submittedName>
        <fullName evidence="1">Uncharacterized protein</fullName>
    </submittedName>
</protein>
<sequence length="83" mass="9023">MVGRAMPHPTFTIPSFPRGVGELAPDISGQTEASTLYIGELPPIIIKDNISESLIEKKTVQHMIFHSTSTVPSPPLVLLVWSV</sequence>
<dbReference type="AlphaFoldDB" id="A0AAD5RCM9"/>
<accession>A0AAD5RCM9</accession>
<dbReference type="Proteomes" id="UP001196413">
    <property type="component" value="Unassembled WGS sequence"/>
</dbReference>
<gene>
    <name evidence="1" type="ORF">KIN20_036019</name>
</gene>
<proteinExistence type="predicted"/>
<evidence type="ECO:0000313" key="2">
    <source>
        <dbReference type="Proteomes" id="UP001196413"/>
    </source>
</evidence>